<sequence>MFWNPKIPIWVPVSLYILCLLVSIFFLICYGYCLKTNPDLIRSEKFITDKLRIEKGFIGNDDIGLRETFSLPQNTIGEPQTTESIDGN</sequence>
<evidence type="ECO:0000256" key="1">
    <source>
        <dbReference type="SAM" id="Phobius"/>
    </source>
</evidence>
<proteinExistence type="predicted"/>
<evidence type="ECO:0000313" key="3">
    <source>
        <dbReference type="Proteomes" id="UP001501410"/>
    </source>
</evidence>
<keyword evidence="1" id="KW-0472">Membrane</keyword>
<dbReference type="Proteomes" id="UP001501410">
    <property type="component" value="Unassembled WGS sequence"/>
</dbReference>
<comment type="caution">
    <text evidence="2">The sequence shown here is derived from an EMBL/GenBank/DDBJ whole genome shotgun (WGS) entry which is preliminary data.</text>
</comment>
<keyword evidence="3" id="KW-1185">Reference proteome</keyword>
<keyword evidence="1" id="KW-1133">Transmembrane helix</keyword>
<keyword evidence="1" id="KW-0812">Transmembrane</keyword>
<accession>A0ABP8N168</accession>
<dbReference type="EMBL" id="BAABEZ010000024">
    <property type="protein sequence ID" value="GAA4457544.1"/>
    <property type="molecule type" value="Genomic_DNA"/>
</dbReference>
<gene>
    <name evidence="2" type="ORF">GCM10023092_24410</name>
</gene>
<name>A0ABP8N168_9BACT</name>
<organism evidence="2 3">
    <name type="scientific">Rurimicrobium arvi</name>
    <dbReference type="NCBI Taxonomy" id="2049916"/>
    <lineage>
        <taxon>Bacteria</taxon>
        <taxon>Pseudomonadati</taxon>
        <taxon>Bacteroidota</taxon>
        <taxon>Chitinophagia</taxon>
        <taxon>Chitinophagales</taxon>
        <taxon>Chitinophagaceae</taxon>
        <taxon>Rurimicrobium</taxon>
    </lineage>
</organism>
<feature type="transmembrane region" description="Helical" evidence="1">
    <location>
        <begin position="13"/>
        <end position="33"/>
    </location>
</feature>
<reference evidence="3" key="1">
    <citation type="journal article" date="2019" name="Int. J. Syst. Evol. Microbiol.">
        <title>The Global Catalogue of Microorganisms (GCM) 10K type strain sequencing project: providing services to taxonomists for standard genome sequencing and annotation.</title>
        <authorList>
            <consortium name="The Broad Institute Genomics Platform"/>
            <consortium name="The Broad Institute Genome Sequencing Center for Infectious Disease"/>
            <person name="Wu L."/>
            <person name="Ma J."/>
        </authorList>
    </citation>
    <scope>NUCLEOTIDE SEQUENCE [LARGE SCALE GENOMIC DNA]</scope>
    <source>
        <strain evidence="3">JCM 31921</strain>
    </source>
</reference>
<protein>
    <submittedName>
        <fullName evidence="2">Uncharacterized protein</fullName>
    </submittedName>
</protein>
<evidence type="ECO:0000313" key="2">
    <source>
        <dbReference type="EMBL" id="GAA4457544.1"/>
    </source>
</evidence>